<feature type="compositionally biased region" description="Polar residues" evidence="1">
    <location>
        <begin position="10"/>
        <end position="27"/>
    </location>
</feature>
<dbReference type="Proteomes" id="UP000054007">
    <property type="component" value="Unassembled WGS sequence"/>
</dbReference>
<keyword evidence="3" id="KW-1185">Reference proteome</keyword>
<dbReference type="OrthoDB" id="5415522at2759"/>
<dbReference type="AlphaFoldDB" id="A0A0D7B4I5"/>
<accession>A0A0D7B4I5</accession>
<evidence type="ECO:0000256" key="1">
    <source>
        <dbReference type="SAM" id="MobiDB-lite"/>
    </source>
</evidence>
<evidence type="ECO:0000313" key="2">
    <source>
        <dbReference type="EMBL" id="KIY65125.1"/>
    </source>
</evidence>
<name>A0A0D7B4I5_9AGAR</name>
<dbReference type="EMBL" id="KN880604">
    <property type="protein sequence ID" value="KIY65125.1"/>
    <property type="molecule type" value="Genomic_DNA"/>
</dbReference>
<organism evidence="2 3">
    <name type="scientific">Cylindrobasidium torrendii FP15055 ss-10</name>
    <dbReference type="NCBI Taxonomy" id="1314674"/>
    <lineage>
        <taxon>Eukaryota</taxon>
        <taxon>Fungi</taxon>
        <taxon>Dikarya</taxon>
        <taxon>Basidiomycota</taxon>
        <taxon>Agaricomycotina</taxon>
        <taxon>Agaricomycetes</taxon>
        <taxon>Agaricomycetidae</taxon>
        <taxon>Agaricales</taxon>
        <taxon>Marasmiineae</taxon>
        <taxon>Physalacriaceae</taxon>
        <taxon>Cylindrobasidium</taxon>
    </lineage>
</organism>
<sequence length="64" mass="7377">GQYYDVTGRGINNQGNTWSSRQNTSGQHGYHYANKDGGYYYQNFDDSRYYQSPGNYAEYTRPSG</sequence>
<protein>
    <submittedName>
        <fullName evidence="2">Uncharacterized protein</fullName>
    </submittedName>
</protein>
<feature type="non-terminal residue" evidence="2">
    <location>
        <position position="1"/>
    </location>
</feature>
<gene>
    <name evidence="2" type="ORF">CYLTODRAFT_334068</name>
</gene>
<dbReference type="STRING" id="1314674.A0A0D7B4I5"/>
<feature type="region of interest" description="Disordered" evidence="1">
    <location>
        <begin position="1"/>
        <end position="32"/>
    </location>
</feature>
<feature type="non-terminal residue" evidence="2">
    <location>
        <position position="64"/>
    </location>
</feature>
<reference evidence="2 3" key="1">
    <citation type="journal article" date="2015" name="Fungal Genet. Biol.">
        <title>Evolution of novel wood decay mechanisms in Agaricales revealed by the genome sequences of Fistulina hepatica and Cylindrobasidium torrendii.</title>
        <authorList>
            <person name="Floudas D."/>
            <person name="Held B.W."/>
            <person name="Riley R."/>
            <person name="Nagy L.G."/>
            <person name="Koehler G."/>
            <person name="Ransdell A.S."/>
            <person name="Younus H."/>
            <person name="Chow J."/>
            <person name="Chiniquy J."/>
            <person name="Lipzen A."/>
            <person name="Tritt A."/>
            <person name="Sun H."/>
            <person name="Haridas S."/>
            <person name="LaButti K."/>
            <person name="Ohm R.A."/>
            <person name="Kues U."/>
            <person name="Blanchette R.A."/>
            <person name="Grigoriev I.V."/>
            <person name="Minto R.E."/>
            <person name="Hibbett D.S."/>
        </authorList>
    </citation>
    <scope>NUCLEOTIDE SEQUENCE [LARGE SCALE GENOMIC DNA]</scope>
    <source>
        <strain evidence="2 3">FP15055 ss-10</strain>
    </source>
</reference>
<proteinExistence type="predicted"/>
<evidence type="ECO:0000313" key="3">
    <source>
        <dbReference type="Proteomes" id="UP000054007"/>
    </source>
</evidence>